<dbReference type="EMBL" id="JAAXPO010000004">
    <property type="protein sequence ID" value="NKZ18468.1"/>
    <property type="molecule type" value="Genomic_DNA"/>
</dbReference>
<comment type="caution">
    <text evidence="2">The sequence shown here is derived from an EMBL/GenBank/DDBJ whole genome shotgun (WGS) entry which is preliminary data.</text>
</comment>
<protein>
    <submittedName>
        <fullName evidence="2">Tellurite resistance protein</fullName>
    </submittedName>
</protein>
<feature type="transmembrane region" description="Helical" evidence="1">
    <location>
        <begin position="87"/>
        <end position="108"/>
    </location>
</feature>
<sequence length="152" mass="17764">MIRDMVRAKPLSWLLFILGSDILTAYLLNVFHHQHFSVPRDYWAILKLVGMDLISFIFIMLFLDWLHVKFFAGQPENWFDKTTRIGGNILAAYFGWFSVLYIGFQIGARFLSRAHQFQSPQLVSLVILAGVAAGLHYMFRQYIPWSFQLNPF</sequence>
<feature type="transmembrane region" description="Helical" evidence="1">
    <location>
        <begin position="12"/>
        <end position="31"/>
    </location>
</feature>
<evidence type="ECO:0000256" key="1">
    <source>
        <dbReference type="SAM" id="Phobius"/>
    </source>
</evidence>
<name>A0A846ZC98_9LACO</name>
<accession>A0A846ZC98</accession>
<dbReference type="RefSeq" id="WP_168676676.1">
    <property type="nucleotide sequence ID" value="NZ_BPKV01000005.1"/>
</dbReference>
<keyword evidence="1" id="KW-1133">Transmembrane helix</keyword>
<keyword evidence="1" id="KW-0812">Transmembrane</keyword>
<proteinExistence type="predicted"/>
<reference evidence="2 3" key="1">
    <citation type="submission" date="2020-04" db="EMBL/GenBank/DDBJ databases">
        <title>MicrobeNet Type strains.</title>
        <authorList>
            <person name="Nicholson A.C."/>
        </authorList>
    </citation>
    <scope>NUCLEOTIDE SEQUENCE [LARGE SCALE GENOMIC DNA]</scope>
    <source>
        <strain evidence="2 3">CCUG 54536</strain>
    </source>
</reference>
<dbReference type="Proteomes" id="UP000590460">
    <property type="component" value="Unassembled WGS sequence"/>
</dbReference>
<feature type="transmembrane region" description="Helical" evidence="1">
    <location>
        <begin position="120"/>
        <end position="139"/>
    </location>
</feature>
<feature type="transmembrane region" description="Helical" evidence="1">
    <location>
        <begin position="43"/>
        <end position="66"/>
    </location>
</feature>
<dbReference type="AlphaFoldDB" id="A0A846ZC98"/>
<keyword evidence="1" id="KW-0472">Membrane</keyword>
<evidence type="ECO:0000313" key="3">
    <source>
        <dbReference type="Proteomes" id="UP000590460"/>
    </source>
</evidence>
<organism evidence="2 3">
    <name type="scientific">Leuconostoc holzapfelii</name>
    <dbReference type="NCBI Taxonomy" id="434464"/>
    <lineage>
        <taxon>Bacteria</taxon>
        <taxon>Bacillati</taxon>
        <taxon>Bacillota</taxon>
        <taxon>Bacilli</taxon>
        <taxon>Lactobacillales</taxon>
        <taxon>Lactobacillaceae</taxon>
        <taxon>Leuconostoc</taxon>
    </lineage>
</organism>
<gene>
    <name evidence="2" type="ORF">HF966_04690</name>
</gene>
<evidence type="ECO:0000313" key="2">
    <source>
        <dbReference type="EMBL" id="NKZ18468.1"/>
    </source>
</evidence>